<protein>
    <submittedName>
        <fullName evidence="8">Biotin carboxylase</fullName>
    </submittedName>
</protein>
<dbReference type="Gene3D" id="3.30.470.20">
    <property type="entry name" value="ATP-grasp fold, B domain"/>
    <property type="match status" value="1"/>
</dbReference>
<dbReference type="SUPFAM" id="SSF52440">
    <property type="entry name" value="PreATP-grasp domain"/>
    <property type="match status" value="1"/>
</dbReference>
<keyword evidence="2 5" id="KW-0547">Nucleotide-binding</keyword>
<evidence type="ECO:0000259" key="7">
    <source>
        <dbReference type="PROSITE" id="PS50979"/>
    </source>
</evidence>
<dbReference type="RefSeq" id="WP_024004992.1">
    <property type="nucleotide sequence ID" value="NZ_KI650979.1"/>
</dbReference>
<sequence>MFKKVLVANRGAVAARIIRALQDSGIQSVAVYSHADADLPYIAQADERVCIGEAVARQSYLNMDAIVNAACVTGADAIHPGYGFLSENAEFARKVMQAGKVFIGPAANWIESMGHKTQARELMKQHAMPMCQSSQVLRGDLAQQSLQAAAVGFPLLIKPAAGGGGIGMLSVHSPEQLPASLEKARGLAQRSFGNGELYAEQLFERPRHIEFQIIADNYGNAIHLFERDCSIQRRHQKVIEEAGAPAIERATILSMADTAAHIMKTIQYNNIGTIETLYDPDRGFSFLEMNTRLQVEHGVTEEVTGVDIVRSQIALAAGQRLSDVISADLQPPKGHAIQARIYAEDPWRWIPSPGLLKVFRLSVGPGIRIETGYAEGNRISPYYDPMIAKVIAYGANRQQAIARLSEALSDSVVEGIKTNIPFLVAALQDADFQEGKIHTQLADDIVKRQTVHA</sequence>
<gene>
    <name evidence="8" type="ORF">W822_10110</name>
</gene>
<dbReference type="PROSITE" id="PS50979">
    <property type="entry name" value="BC"/>
    <property type="match status" value="1"/>
</dbReference>
<dbReference type="PROSITE" id="PS50975">
    <property type="entry name" value="ATP_GRASP"/>
    <property type="match status" value="1"/>
</dbReference>
<dbReference type="AlphaFoldDB" id="V8QVX7"/>
<dbReference type="InterPro" id="IPR005479">
    <property type="entry name" value="CPAse_ATP-bd"/>
</dbReference>
<dbReference type="PROSITE" id="PS00866">
    <property type="entry name" value="CPSASE_1"/>
    <property type="match status" value="1"/>
</dbReference>
<dbReference type="InterPro" id="IPR011054">
    <property type="entry name" value="Rudment_hybrid_motif"/>
</dbReference>
<evidence type="ECO:0000313" key="9">
    <source>
        <dbReference type="Proteomes" id="UP000018733"/>
    </source>
</evidence>
<evidence type="ECO:0000256" key="5">
    <source>
        <dbReference type="PROSITE-ProRule" id="PRU00409"/>
    </source>
</evidence>
<feature type="domain" description="ATP-grasp" evidence="6">
    <location>
        <begin position="120"/>
        <end position="317"/>
    </location>
</feature>
<feature type="domain" description="Biotin carboxylation" evidence="7">
    <location>
        <begin position="1"/>
        <end position="447"/>
    </location>
</feature>
<dbReference type="InterPro" id="IPR050856">
    <property type="entry name" value="Biotin_carboxylase_complex"/>
</dbReference>
<evidence type="ECO:0000256" key="1">
    <source>
        <dbReference type="ARBA" id="ARBA00022598"/>
    </source>
</evidence>
<dbReference type="EMBL" id="AYXT01000009">
    <property type="protein sequence ID" value="ETF03149.1"/>
    <property type="molecule type" value="Genomic_DNA"/>
</dbReference>
<evidence type="ECO:0000256" key="3">
    <source>
        <dbReference type="ARBA" id="ARBA00022840"/>
    </source>
</evidence>
<dbReference type="Pfam" id="PF02786">
    <property type="entry name" value="CPSase_L_D2"/>
    <property type="match status" value="1"/>
</dbReference>
<dbReference type="PANTHER" id="PTHR18866">
    <property type="entry name" value="CARBOXYLASE:PYRUVATE/ACETYL-COA/PROPIONYL-COA CARBOXYLASE"/>
    <property type="match status" value="1"/>
</dbReference>
<dbReference type="SUPFAM" id="SSF51246">
    <property type="entry name" value="Rudiment single hybrid motif"/>
    <property type="match status" value="1"/>
</dbReference>
<dbReference type="InterPro" id="IPR016185">
    <property type="entry name" value="PreATP-grasp_dom_sf"/>
</dbReference>
<dbReference type="SMART" id="SM00878">
    <property type="entry name" value="Biotin_carb_C"/>
    <property type="match status" value="1"/>
</dbReference>
<organism evidence="8 9">
    <name type="scientific">Advenella kashmirensis W13003</name>
    <dbReference type="NCBI Taxonomy" id="1424334"/>
    <lineage>
        <taxon>Bacteria</taxon>
        <taxon>Pseudomonadati</taxon>
        <taxon>Pseudomonadota</taxon>
        <taxon>Betaproteobacteria</taxon>
        <taxon>Burkholderiales</taxon>
        <taxon>Alcaligenaceae</taxon>
    </lineage>
</organism>
<accession>V8QVX7</accession>
<dbReference type="eggNOG" id="COG0439">
    <property type="taxonomic scope" value="Bacteria"/>
</dbReference>
<reference evidence="8 9" key="1">
    <citation type="journal article" date="2014" name="Genome Announc.">
        <title>Draft Genome Sequence of Advenella kashmirensis Strain W13003, a Polycyclic Aromatic Hydrocarbon-Degrading Bacterium.</title>
        <authorList>
            <person name="Wang X."/>
            <person name="Jin D."/>
            <person name="Zhou L."/>
            <person name="Wu L."/>
            <person name="An W."/>
            <person name="Zhao L."/>
        </authorList>
    </citation>
    <scope>NUCLEOTIDE SEQUENCE [LARGE SCALE GENOMIC DNA]</scope>
    <source>
        <strain evidence="8 9">W13003</strain>
    </source>
</reference>
<evidence type="ECO:0000256" key="2">
    <source>
        <dbReference type="ARBA" id="ARBA00022741"/>
    </source>
</evidence>
<dbReference type="PROSITE" id="PS00867">
    <property type="entry name" value="CPSASE_2"/>
    <property type="match status" value="1"/>
</dbReference>
<dbReference type="HOGENOM" id="CLU_000395_3_2_4"/>
<evidence type="ECO:0000313" key="8">
    <source>
        <dbReference type="EMBL" id="ETF03149.1"/>
    </source>
</evidence>
<dbReference type="Pfam" id="PF00289">
    <property type="entry name" value="Biotin_carb_N"/>
    <property type="match status" value="1"/>
</dbReference>
<dbReference type="PANTHER" id="PTHR18866:SF33">
    <property type="entry name" value="METHYLCROTONOYL-COA CARBOXYLASE SUBUNIT ALPHA, MITOCHONDRIAL-RELATED"/>
    <property type="match status" value="1"/>
</dbReference>
<dbReference type="InterPro" id="IPR005482">
    <property type="entry name" value="Biotin_COase_C"/>
</dbReference>
<name>V8QVX7_9BURK</name>
<evidence type="ECO:0000256" key="4">
    <source>
        <dbReference type="ARBA" id="ARBA00023267"/>
    </source>
</evidence>
<keyword evidence="3 5" id="KW-0067">ATP-binding</keyword>
<proteinExistence type="predicted"/>
<evidence type="ECO:0000259" key="6">
    <source>
        <dbReference type="PROSITE" id="PS50975"/>
    </source>
</evidence>
<dbReference type="InterPro" id="IPR011761">
    <property type="entry name" value="ATP-grasp"/>
</dbReference>
<keyword evidence="4" id="KW-0092">Biotin</keyword>
<dbReference type="Pfam" id="PF02785">
    <property type="entry name" value="Biotin_carb_C"/>
    <property type="match status" value="1"/>
</dbReference>
<dbReference type="GO" id="GO:0005524">
    <property type="term" value="F:ATP binding"/>
    <property type="evidence" value="ECO:0007669"/>
    <property type="project" value="UniProtKB-UniRule"/>
</dbReference>
<dbReference type="Proteomes" id="UP000018733">
    <property type="component" value="Unassembled WGS sequence"/>
</dbReference>
<keyword evidence="1" id="KW-0436">Ligase</keyword>
<comment type="caution">
    <text evidence="8">The sequence shown here is derived from an EMBL/GenBank/DDBJ whole genome shotgun (WGS) entry which is preliminary data.</text>
</comment>
<dbReference type="GO" id="GO:0016874">
    <property type="term" value="F:ligase activity"/>
    <property type="evidence" value="ECO:0007669"/>
    <property type="project" value="UniProtKB-KW"/>
</dbReference>
<dbReference type="PATRIC" id="fig|1424334.3.peg.2027"/>
<dbReference type="InterPro" id="IPR011764">
    <property type="entry name" value="Biotin_carboxylation_dom"/>
</dbReference>
<keyword evidence="9" id="KW-1185">Reference proteome</keyword>
<dbReference type="STRING" id="1424334.W822_10110"/>
<dbReference type="InterPro" id="IPR005481">
    <property type="entry name" value="BC-like_N"/>
</dbReference>
<dbReference type="GO" id="GO:0046872">
    <property type="term" value="F:metal ion binding"/>
    <property type="evidence" value="ECO:0007669"/>
    <property type="project" value="InterPro"/>
</dbReference>
<dbReference type="SUPFAM" id="SSF56059">
    <property type="entry name" value="Glutathione synthetase ATP-binding domain-like"/>
    <property type="match status" value="1"/>
</dbReference>